<evidence type="ECO:0000313" key="3">
    <source>
        <dbReference type="Proteomes" id="UP001432000"/>
    </source>
</evidence>
<evidence type="ECO:0000259" key="1">
    <source>
        <dbReference type="Pfam" id="PF03235"/>
    </source>
</evidence>
<dbReference type="InterPro" id="IPR004919">
    <property type="entry name" value="GmrSD_N"/>
</dbReference>
<dbReference type="Proteomes" id="UP001432000">
    <property type="component" value="Chromosome"/>
</dbReference>
<dbReference type="Pfam" id="PF03235">
    <property type="entry name" value="GmrSD_N"/>
    <property type="match status" value="1"/>
</dbReference>
<dbReference type="EMBL" id="CP147846">
    <property type="protein sequence ID" value="WXG70474.1"/>
    <property type="molecule type" value="Genomic_DNA"/>
</dbReference>
<name>A0ABZ2PN65_9NOCA</name>
<gene>
    <name evidence="2" type="ORF">WDS16_08265</name>
</gene>
<keyword evidence="3" id="KW-1185">Reference proteome</keyword>
<protein>
    <submittedName>
        <fullName evidence="2">DUF262 domain-containing protein</fullName>
    </submittedName>
</protein>
<dbReference type="RefSeq" id="WP_338891916.1">
    <property type="nucleotide sequence ID" value="NZ_CP147846.1"/>
</dbReference>
<proteinExistence type="predicted"/>
<organism evidence="2 3">
    <name type="scientific">Rhodococcus sovatensis</name>
    <dbReference type="NCBI Taxonomy" id="1805840"/>
    <lineage>
        <taxon>Bacteria</taxon>
        <taxon>Bacillati</taxon>
        <taxon>Actinomycetota</taxon>
        <taxon>Actinomycetes</taxon>
        <taxon>Mycobacteriales</taxon>
        <taxon>Nocardiaceae</taxon>
        <taxon>Rhodococcus</taxon>
    </lineage>
</organism>
<reference evidence="2 3" key="1">
    <citation type="submission" date="2024-03" db="EMBL/GenBank/DDBJ databases">
        <title>Natural products discovery in diverse microorganisms through a two-stage MS feature dereplication strategy.</title>
        <authorList>
            <person name="Zhang R."/>
        </authorList>
    </citation>
    <scope>NUCLEOTIDE SEQUENCE [LARGE SCALE GENOMIC DNA]</scope>
    <source>
        <strain evidence="2 3">18930</strain>
    </source>
</reference>
<accession>A0ABZ2PN65</accession>
<dbReference type="PANTHER" id="PTHR39639">
    <property type="entry name" value="CHROMOSOME 16, WHOLE GENOME SHOTGUN SEQUENCE"/>
    <property type="match status" value="1"/>
</dbReference>
<sequence>MIDETDAAQTEWLAQIGESAIKADYTNFRVSDYLGWSRDGTLDLRPHYQRGSVWTERDKSFLIDSVVHAYPLPLIVVQDEYADNGTLIRRVVDGQQRLRTLIAFIDVALVPDRDERDKFKYTPPELSNHRAQFSYVDLPRSIRERILETKLPTVSLGVKTNDNTVLELYDRLNSTGLGLNAQELRYARRSGAFSDACYRLTRANQTRWTDWKLFNIADITRMREVEFASELVLLTINGIDKTGRREIDESYRRWESSLPNQKHVERAFQQAMDAMDLFLAIPEKNDPFTIFRKKGWFFAAFAATLRVAGHLDGTWRVVKNYSDKSVHEVAHETEIRLRESAQNFKVARNTNAELIRAISGSASDRASRLARANFAFQGELSK</sequence>
<evidence type="ECO:0000313" key="2">
    <source>
        <dbReference type="EMBL" id="WXG70474.1"/>
    </source>
</evidence>
<dbReference type="PANTHER" id="PTHR39639:SF1">
    <property type="entry name" value="DUF262 DOMAIN-CONTAINING PROTEIN"/>
    <property type="match status" value="1"/>
</dbReference>
<feature type="domain" description="GmrSD restriction endonucleases N-terminal" evidence="1">
    <location>
        <begin position="43"/>
        <end position="187"/>
    </location>
</feature>